<reference evidence="3 4" key="1">
    <citation type="journal article" date="2015" name="Genome Biol. Evol.">
        <title>Comparative Genomics of a Bacterivorous Green Alga Reveals Evolutionary Causalities and Consequences of Phago-Mixotrophic Mode of Nutrition.</title>
        <authorList>
            <person name="Burns J.A."/>
            <person name="Paasch A."/>
            <person name="Narechania A."/>
            <person name="Kim E."/>
        </authorList>
    </citation>
    <scope>NUCLEOTIDE SEQUENCE [LARGE SCALE GENOMIC DNA]</scope>
    <source>
        <strain evidence="3 4">PLY_AMNH</strain>
    </source>
</reference>
<keyword evidence="2" id="KW-0812">Transmembrane</keyword>
<feature type="transmembrane region" description="Helical" evidence="2">
    <location>
        <begin position="1343"/>
        <end position="1365"/>
    </location>
</feature>
<proteinExistence type="predicted"/>
<feature type="region of interest" description="Disordered" evidence="1">
    <location>
        <begin position="1054"/>
        <end position="1085"/>
    </location>
</feature>
<dbReference type="Proteomes" id="UP001190700">
    <property type="component" value="Unassembled WGS sequence"/>
</dbReference>
<feature type="compositionally biased region" description="Basic residues" evidence="1">
    <location>
        <begin position="1063"/>
        <end position="1073"/>
    </location>
</feature>
<dbReference type="EMBL" id="LGRX02008570">
    <property type="protein sequence ID" value="KAK3273268.1"/>
    <property type="molecule type" value="Genomic_DNA"/>
</dbReference>
<organism evidence="3 4">
    <name type="scientific">Cymbomonas tetramitiformis</name>
    <dbReference type="NCBI Taxonomy" id="36881"/>
    <lineage>
        <taxon>Eukaryota</taxon>
        <taxon>Viridiplantae</taxon>
        <taxon>Chlorophyta</taxon>
        <taxon>Pyramimonadophyceae</taxon>
        <taxon>Pyramimonadales</taxon>
        <taxon>Pyramimonadaceae</taxon>
        <taxon>Cymbomonas</taxon>
    </lineage>
</organism>
<keyword evidence="4" id="KW-1185">Reference proteome</keyword>
<protein>
    <submittedName>
        <fullName evidence="3">Uncharacterized protein</fullName>
    </submittedName>
</protein>
<keyword evidence="2" id="KW-1133">Transmembrane helix</keyword>
<gene>
    <name evidence="3" type="ORF">CYMTET_18474</name>
</gene>
<name>A0AAE0G854_9CHLO</name>
<feature type="transmembrane region" description="Helical" evidence="2">
    <location>
        <begin position="12"/>
        <end position="31"/>
    </location>
</feature>
<evidence type="ECO:0000256" key="1">
    <source>
        <dbReference type="SAM" id="MobiDB-lite"/>
    </source>
</evidence>
<evidence type="ECO:0000256" key="2">
    <source>
        <dbReference type="SAM" id="Phobius"/>
    </source>
</evidence>
<accession>A0AAE0G854</accession>
<comment type="caution">
    <text evidence="3">The sequence shown here is derived from an EMBL/GenBank/DDBJ whole genome shotgun (WGS) entry which is preliminary data.</text>
</comment>
<evidence type="ECO:0000313" key="4">
    <source>
        <dbReference type="Proteomes" id="UP001190700"/>
    </source>
</evidence>
<sequence>MGVRPGPGLVDAMFIYGITLALIPLAADFWAGGSSTFDLDDVFQCPSLAWLYRSFRDCDVASSQHYPNALRRTTSHQAFKVMGVTTRAKKSLTRDSDIDASLRLIDGVRNSPTVRTPTIPTPNPASNEDADVAVRRYLQEQAKLTDEIYKARLHRAWAKSIREDVLGDKKHHFRGTDDAGLLSDLVVQLRTEFESAGLELKSFDLDDPLTPVVSRVNGLLYDVLALVVEKHSNAYVWLTGTDASSDRDGRRALVDIIKGCVPVALRESQQEEHAALRYPANVDPQPILAREQRLVRDNRASDWTPTEATRKLSLYTRLDPAFYAAVKVRYPMAADLAHVPLASLRSMVVEIYQAWAQTDTGKAASGADGISAHLSSSEYDALLVKITELKELVQRQHGEGAPVVRQQRDKQRQTAAAACKKAGKGESYHFYRDCPLGGRQHPPTSAAAFCIPIDEEDAEGVHALAMCALFQQAADDGAESFARAAAAYGPPAVLCAGAVGGIDVSAYGFAVEQRSASDEPVGDDILRRLDDLAAEVHSAANHQVHFTHASFPPPDGIEQQASALVCGPAAAGTTPEEQVPAGGAAASASAVPAPAMPVSQGKDVKPAPLQSARVTTTAGAGGEFAGFVQTVNHAAIGQVDLTGYDTDDYEDLADGSFIVKPRTPAISANHASEFATHVPQSGGASRTYGCGKPPWGFPAHAGPWGFHYFVSLFLLISIMGVGAAAYTAANDIDSVQVSGRAAPQPVLCRGDLCIYPVYPSWTPSLWMQYCTPWVLRRWFTGRLTHWRAVLQATTVDIVVTRLRKDSFDVQCAKTAATKVLGDKTAKFHGNESSASDIFSQLVSEIQQLFTLQSQALAPLFELSAANVPVMTAANELLYSVLLLLTAPGSPARNWVEASGADVPADGKRATLEVVRMLADDSTPFESLTERLDVRISDESDPDSGIRFFNSCLRDAQRLQTLPEDAVKRQFLSALSGPAYATLVDSFARADQRAAVSLLTLQARVREQYRCGRLSGKRTAGRPMSVASCTTDTGLASAIERLSSQLVKLQRDVDSLKKGGSKPPHGKHTPRGFHRPGVQPLAHSASSEVAFDKRSGTFVPTCRHEKCRAVGSKHWLSECPHKDTHPMSISASYCQAVESYDSDVLALRFQRYYDAGDEGSMEHLCALVGQPEICELSAHSFAPEPTALQQFKDAAASAETAPAEHLSIGRVAFAEVSGPLAGGVAEPTASKQLLPKASAPVHGRTIGLHEVSSAAFVPPSASLALGPMASADNSFKTFNTVHPDWLDIDPEPVEVCDSDDDGEGSNYPPDVCLTEVEGGAPPAAAAFRRFGVPRGSRPFGFGEFALTLFMVATFLFSATAMPTLVVGGGVRGLVEPGATYGYGAVHPGGALLDSFCPSVITTGSSMPPRNVEPFFSQSTSAALQFESLATPLWDPPDPLGSGGVSAYKFSSQLTSDAFLEWDPYAELGSADRLYSG</sequence>
<keyword evidence="2" id="KW-0472">Membrane</keyword>
<evidence type="ECO:0000313" key="3">
    <source>
        <dbReference type="EMBL" id="KAK3273268.1"/>
    </source>
</evidence>